<dbReference type="Proteomes" id="UP001163321">
    <property type="component" value="Chromosome 4"/>
</dbReference>
<evidence type="ECO:0000313" key="2">
    <source>
        <dbReference type="Proteomes" id="UP001163321"/>
    </source>
</evidence>
<accession>A0ACC0W1S8</accession>
<organism evidence="1 2">
    <name type="scientific">Peronosclerospora sorghi</name>
    <dbReference type="NCBI Taxonomy" id="230839"/>
    <lineage>
        <taxon>Eukaryota</taxon>
        <taxon>Sar</taxon>
        <taxon>Stramenopiles</taxon>
        <taxon>Oomycota</taxon>
        <taxon>Peronosporomycetes</taxon>
        <taxon>Peronosporales</taxon>
        <taxon>Peronosporaceae</taxon>
        <taxon>Peronosclerospora</taxon>
    </lineage>
</organism>
<keyword evidence="2" id="KW-1185">Reference proteome</keyword>
<proteinExistence type="predicted"/>
<name>A0ACC0W1S8_9STRA</name>
<comment type="caution">
    <text evidence="1">The sequence shown here is derived from an EMBL/GenBank/DDBJ whole genome shotgun (WGS) entry which is preliminary data.</text>
</comment>
<gene>
    <name evidence="1" type="ORF">PsorP6_006559</name>
</gene>
<protein>
    <submittedName>
        <fullName evidence="1">Uncharacterized protein</fullName>
    </submittedName>
</protein>
<reference evidence="1 2" key="1">
    <citation type="journal article" date="2022" name="bioRxiv">
        <title>The genome of the oomycete Peronosclerospora sorghi, a cosmopolitan pathogen of maize and sorghum, is inflated with dispersed pseudogenes.</title>
        <authorList>
            <person name="Fletcher K."/>
            <person name="Martin F."/>
            <person name="Isakeit T."/>
            <person name="Cavanaugh K."/>
            <person name="Magill C."/>
            <person name="Michelmore R."/>
        </authorList>
    </citation>
    <scope>NUCLEOTIDE SEQUENCE [LARGE SCALE GENOMIC DNA]</scope>
    <source>
        <strain evidence="1">P6</strain>
    </source>
</reference>
<evidence type="ECO:0000313" key="1">
    <source>
        <dbReference type="EMBL" id="KAI9912684.1"/>
    </source>
</evidence>
<dbReference type="EMBL" id="CM047583">
    <property type="protein sequence ID" value="KAI9912684.1"/>
    <property type="molecule type" value="Genomic_DNA"/>
</dbReference>
<sequence>MPVLAILSQRHITMMENEALLAAVAEVDVELAITQLERRKEGRQDGLVMICQLLLGGIVTDV</sequence>